<dbReference type="Gene3D" id="3.65.10.20">
    <property type="entry name" value="RNA 3'-terminal phosphate cyclase domain"/>
    <property type="match status" value="1"/>
</dbReference>
<dbReference type="SUPFAM" id="SSF55205">
    <property type="entry name" value="EPT/RTPC-like"/>
    <property type="match status" value="1"/>
</dbReference>
<dbReference type="GO" id="GO:0008047">
    <property type="term" value="F:enzyme activator activity"/>
    <property type="evidence" value="ECO:0007669"/>
    <property type="project" value="EnsemblFungi"/>
</dbReference>
<dbReference type="CDD" id="cd00875">
    <property type="entry name" value="RNA_Cyclase_Class_I"/>
    <property type="match status" value="1"/>
</dbReference>
<dbReference type="InterPro" id="IPR013791">
    <property type="entry name" value="RNA3'-term_phos_cycl_insert"/>
</dbReference>
<evidence type="ECO:0000256" key="2">
    <source>
        <dbReference type="ARBA" id="ARBA00007089"/>
    </source>
</evidence>
<dbReference type="GO" id="GO:0000479">
    <property type="term" value="P:endonucleolytic cleavage of tricistronic rRNA transcript (SSU-rRNA, 5.8S rRNA, LSU-rRNA)"/>
    <property type="evidence" value="ECO:0000318"/>
    <property type="project" value="GO_Central"/>
</dbReference>
<dbReference type="JaponicusDB" id="SJAG_01476">
    <property type="gene designation" value="rcl1"/>
</dbReference>
<dbReference type="InterPro" id="IPR020719">
    <property type="entry name" value="RNA3'_term_phos_cycl-like_CS"/>
</dbReference>
<dbReference type="GO" id="GO:0005730">
    <property type="term" value="C:nucleolus"/>
    <property type="evidence" value="ECO:0000318"/>
    <property type="project" value="GO_Central"/>
</dbReference>
<dbReference type="InterPro" id="IPR023797">
    <property type="entry name" value="RNA3'_phos_cyclase_dom"/>
</dbReference>
<dbReference type="Pfam" id="PF01137">
    <property type="entry name" value="RTC"/>
    <property type="match status" value="1"/>
</dbReference>
<proteinExistence type="inferred from homology"/>
<feature type="domain" description="RNA 3'-terminal phosphate cyclase" evidence="5">
    <location>
        <begin position="7"/>
        <end position="338"/>
    </location>
</feature>
<dbReference type="FunFam" id="3.30.360.20:FF:000004">
    <property type="entry name" value="18S rRNA biogenesis protein"/>
    <property type="match status" value="1"/>
</dbReference>
<keyword evidence="9" id="KW-1185">Reference proteome</keyword>
<evidence type="ECO:0000313" key="7">
    <source>
        <dbReference type="EMBL" id="EEB06436.1"/>
    </source>
</evidence>
<dbReference type="PANTHER" id="PTHR11096">
    <property type="entry name" value="RNA 3' TERMINAL PHOSPHATE CYCLASE"/>
    <property type="match status" value="1"/>
</dbReference>
<dbReference type="OrthoDB" id="1911237at2759"/>
<dbReference type="GO" id="GO:0000472">
    <property type="term" value="P:endonucleolytic cleavage to generate mature 5'-end of SSU-rRNA from (SSU-rRNA, 5.8S rRNA, LSU-rRNA)"/>
    <property type="evidence" value="ECO:0007669"/>
    <property type="project" value="EnsemblFungi"/>
</dbReference>
<protein>
    <submittedName>
        <fullName evidence="7">RNA 3'-terminal phosphate cyclase</fullName>
    </submittedName>
</protein>
<reference evidence="7 9" key="1">
    <citation type="journal article" date="2011" name="Science">
        <title>Comparative functional genomics of the fission yeasts.</title>
        <authorList>
            <person name="Rhind N."/>
            <person name="Chen Z."/>
            <person name="Yassour M."/>
            <person name="Thompson D.A."/>
            <person name="Haas B.J."/>
            <person name="Habib N."/>
            <person name="Wapinski I."/>
            <person name="Roy S."/>
            <person name="Lin M.F."/>
            <person name="Heiman D.I."/>
            <person name="Young S.K."/>
            <person name="Furuya K."/>
            <person name="Guo Y."/>
            <person name="Pidoux A."/>
            <person name="Chen H.M."/>
            <person name="Robbertse B."/>
            <person name="Goldberg J.M."/>
            <person name="Aoki K."/>
            <person name="Bayne E.H."/>
            <person name="Berlin A.M."/>
            <person name="Desjardins C.A."/>
            <person name="Dobbs E."/>
            <person name="Dukaj L."/>
            <person name="Fan L."/>
            <person name="FitzGerald M.G."/>
            <person name="French C."/>
            <person name="Gujja S."/>
            <person name="Hansen K."/>
            <person name="Keifenheim D."/>
            <person name="Levin J.Z."/>
            <person name="Mosher R.A."/>
            <person name="Mueller C.A."/>
            <person name="Pfiffner J."/>
            <person name="Priest M."/>
            <person name="Russ C."/>
            <person name="Smialowska A."/>
            <person name="Swoboda P."/>
            <person name="Sykes S.M."/>
            <person name="Vaughn M."/>
            <person name="Vengrova S."/>
            <person name="Yoder R."/>
            <person name="Zeng Q."/>
            <person name="Allshire R."/>
            <person name="Baulcombe D."/>
            <person name="Birren B.W."/>
            <person name="Brown W."/>
            <person name="Ekwall K."/>
            <person name="Kellis M."/>
            <person name="Leatherwood J."/>
            <person name="Levin H."/>
            <person name="Margalit H."/>
            <person name="Martienssen R."/>
            <person name="Nieduszynski C.A."/>
            <person name="Spatafora J.W."/>
            <person name="Friedman N."/>
            <person name="Dalgaard J.Z."/>
            <person name="Baumann P."/>
            <person name="Niki H."/>
            <person name="Regev A."/>
            <person name="Nusbaum C."/>
        </authorList>
    </citation>
    <scope>NUCLEOTIDE SEQUENCE [LARGE SCALE GENOMIC DNA]</scope>
    <source>
        <strain evidence="9">yFS275 / FY16936</strain>
    </source>
</reference>
<name>B6JY18_SCHJY</name>
<dbReference type="InterPro" id="IPR013792">
    <property type="entry name" value="RNA3'P_cycl/enolpyr_Trfase_a/b"/>
</dbReference>
<dbReference type="VEuPathDB" id="FungiDB:SJAG_01476"/>
<dbReference type="PANTHER" id="PTHR11096:SF1">
    <property type="entry name" value="RNA 3'-TERMINAL PHOSPHATE CYCLASE-LIKE PROTEIN"/>
    <property type="match status" value="1"/>
</dbReference>
<evidence type="ECO:0000313" key="8">
    <source>
        <dbReference type="JaponicusDB" id="SJAG_01476"/>
    </source>
</evidence>
<dbReference type="PROSITE" id="PS01287">
    <property type="entry name" value="RTC"/>
    <property type="match status" value="1"/>
</dbReference>
<dbReference type="GO" id="GO:0000480">
    <property type="term" value="P:endonucleolytic cleavage in 5'-ETS of tricistronic rRNA transcript (SSU-rRNA, 5.8S rRNA, LSU-rRNA)"/>
    <property type="evidence" value="ECO:0007669"/>
    <property type="project" value="EnsemblFungi"/>
</dbReference>
<dbReference type="OMA" id="YTDQNKG"/>
<dbReference type="InterPro" id="IPR037136">
    <property type="entry name" value="RNA3'_phos_cyclase_dom_sf"/>
</dbReference>
<dbReference type="GO" id="GO:0004521">
    <property type="term" value="F:RNA endonuclease activity"/>
    <property type="evidence" value="ECO:0000318"/>
    <property type="project" value="GO_Central"/>
</dbReference>
<evidence type="ECO:0000256" key="1">
    <source>
        <dbReference type="ARBA" id="ARBA00004604"/>
    </source>
</evidence>
<sequence>MSQVQVRFRGCEHLTHRLALATLSGTPVRVEGIRSDSVDPGLRDYEVSYLRLLEKLTNGSVIEISYTGTSFVYRPGTITGGRVEHDCPTGRAVGYFLEPLLLLCLFAKTPTSLTLRGVTASNEPSDVGVDVLRTSVLPFLKKQYNLGDELELRILKRGAEPDGGGEINFLCPVVKTSLPTIRLTDPGRVFRIRGIASSTRISPATVNRIVESARGVLNRFIPDVFIYTDVRRGDECGKSPGFSLALVAETNRGCSYAAQQCGEAGQAPEDVGELCAKQLLQVIEMGGCVDHFTQPSILTGMLLSSEDVNQIVIGHDNITSQLVVFLRDVKALFGREYRFKELDTGHIEMTCLGKGYLNVNRRLQ</sequence>
<dbReference type="InterPro" id="IPR000228">
    <property type="entry name" value="RNA3'_term_phos_cyc"/>
</dbReference>
<evidence type="ECO:0000256" key="4">
    <source>
        <dbReference type="ARBA" id="ARBA00023242"/>
    </source>
</evidence>
<dbReference type="InterPro" id="IPR036553">
    <property type="entry name" value="RPTC_insert"/>
</dbReference>
<dbReference type="EMBL" id="KE651168">
    <property type="protein sequence ID" value="EEB06436.1"/>
    <property type="molecule type" value="Genomic_DNA"/>
</dbReference>
<dbReference type="GO" id="GO:0032040">
    <property type="term" value="C:small-subunit processome"/>
    <property type="evidence" value="ECO:0007669"/>
    <property type="project" value="EnsemblFungi"/>
</dbReference>
<dbReference type="NCBIfam" id="TIGR03400">
    <property type="entry name" value="18S_RNA_Rcl1p"/>
    <property type="match status" value="1"/>
</dbReference>
<dbReference type="InterPro" id="IPR016443">
    <property type="entry name" value="RNA3'_term_phos_cyc_type_2"/>
</dbReference>
<evidence type="ECO:0000256" key="3">
    <source>
        <dbReference type="ARBA" id="ARBA00022517"/>
    </source>
</evidence>
<dbReference type="Proteomes" id="UP000001744">
    <property type="component" value="Unassembled WGS sequence"/>
</dbReference>
<evidence type="ECO:0000313" key="9">
    <source>
        <dbReference type="Proteomes" id="UP000001744"/>
    </source>
</evidence>
<dbReference type="eggNOG" id="KOG3980">
    <property type="taxonomic scope" value="Eukaryota"/>
</dbReference>
<evidence type="ECO:0000259" key="6">
    <source>
        <dbReference type="Pfam" id="PF05189"/>
    </source>
</evidence>
<keyword evidence="4" id="KW-0539">Nucleus</keyword>
<organism evidence="7 9">
    <name type="scientific">Schizosaccharomyces japonicus (strain yFS275 / FY16936)</name>
    <name type="common">Fission yeast</name>
    <dbReference type="NCBI Taxonomy" id="402676"/>
    <lineage>
        <taxon>Eukaryota</taxon>
        <taxon>Fungi</taxon>
        <taxon>Dikarya</taxon>
        <taxon>Ascomycota</taxon>
        <taxon>Taphrinomycotina</taxon>
        <taxon>Schizosaccharomycetes</taxon>
        <taxon>Schizosaccharomycetales</taxon>
        <taxon>Schizosaccharomycetaceae</taxon>
        <taxon>Schizosaccharomyces</taxon>
    </lineage>
</organism>
<dbReference type="AlphaFoldDB" id="B6JY18"/>
<dbReference type="HOGENOM" id="CLU_027882_1_0_1"/>
<keyword evidence="3" id="KW-0690">Ribosome biogenesis</keyword>
<dbReference type="Gene3D" id="3.30.360.20">
    <property type="entry name" value="RNA 3'-terminal phosphate cyclase, insert domain"/>
    <property type="match status" value="1"/>
</dbReference>
<dbReference type="GO" id="GO:2000232">
    <property type="term" value="P:regulation of rRNA processing"/>
    <property type="evidence" value="ECO:0007669"/>
    <property type="project" value="EnsemblFungi"/>
</dbReference>
<dbReference type="GO" id="GO:0000447">
    <property type="term" value="P:endonucleolytic cleavage in ITS1 to separate SSU-rRNA from 5.8S rRNA and LSU-rRNA from tricistronic rRNA transcript (SSU-rRNA, 5.8S rRNA, LSU-rRNA)"/>
    <property type="evidence" value="ECO:0007669"/>
    <property type="project" value="EnsemblFungi"/>
</dbReference>
<gene>
    <name evidence="8" type="primary">rcl1</name>
    <name evidence="7" type="ORF">SJAG_01476</name>
</gene>
<accession>B6JY18</accession>
<dbReference type="GO" id="GO:0030686">
    <property type="term" value="C:90S preribosome"/>
    <property type="evidence" value="ECO:0007669"/>
    <property type="project" value="EnsemblFungi"/>
</dbReference>
<dbReference type="GeneID" id="7051435"/>
<comment type="similarity">
    <text evidence="2">Belongs to the RNA 3'-terminal cyclase family. Type 2 subfamily.</text>
</comment>
<comment type="subcellular location">
    <subcellularLocation>
        <location evidence="1">Nucleus</location>
        <location evidence="1">Nucleolus</location>
    </subcellularLocation>
</comment>
<dbReference type="STRING" id="402676.B6JY18"/>
<feature type="domain" description="RNA 3'-terminal phosphate cyclase insert" evidence="6">
    <location>
        <begin position="184"/>
        <end position="284"/>
    </location>
</feature>
<dbReference type="Pfam" id="PF05189">
    <property type="entry name" value="RTC_insert"/>
    <property type="match status" value="1"/>
</dbReference>
<dbReference type="RefSeq" id="XP_002172729.1">
    <property type="nucleotide sequence ID" value="XM_002172693.2"/>
</dbReference>
<evidence type="ECO:0000259" key="5">
    <source>
        <dbReference type="Pfam" id="PF01137"/>
    </source>
</evidence>